<dbReference type="Proteomes" id="UP001525379">
    <property type="component" value="Unassembled WGS sequence"/>
</dbReference>
<evidence type="ECO:0000256" key="2">
    <source>
        <dbReference type="SAM" id="Phobius"/>
    </source>
</evidence>
<feature type="compositionally biased region" description="Low complexity" evidence="1">
    <location>
        <begin position="57"/>
        <end position="70"/>
    </location>
</feature>
<reference evidence="3 4" key="1">
    <citation type="submission" date="2022-04" db="EMBL/GenBank/DDBJ databases">
        <title>Human microbiome associated bacterial genomes.</title>
        <authorList>
            <person name="Sandstrom S."/>
            <person name="Salamzade R."/>
            <person name="Kalan L.R."/>
        </authorList>
    </citation>
    <scope>NUCLEOTIDE SEQUENCE [LARGE SCALE GENOMIC DNA]</scope>
    <source>
        <strain evidence="4">p3-SID1799</strain>
    </source>
</reference>
<evidence type="ECO:0000313" key="3">
    <source>
        <dbReference type="EMBL" id="MCT2043636.1"/>
    </source>
</evidence>
<gene>
    <name evidence="3" type="ORF">M3D15_09905</name>
</gene>
<evidence type="ECO:0000313" key="4">
    <source>
        <dbReference type="Proteomes" id="UP001525379"/>
    </source>
</evidence>
<feature type="region of interest" description="Disordered" evidence="1">
    <location>
        <begin position="40"/>
        <end position="70"/>
    </location>
</feature>
<keyword evidence="2" id="KW-0812">Transmembrane</keyword>
<organism evidence="3 4">
    <name type="scientific">Pseudoclavibacter albus</name>
    <dbReference type="NCBI Taxonomy" id="272241"/>
    <lineage>
        <taxon>Bacteria</taxon>
        <taxon>Bacillati</taxon>
        <taxon>Actinomycetota</taxon>
        <taxon>Actinomycetes</taxon>
        <taxon>Micrococcales</taxon>
        <taxon>Microbacteriaceae</taxon>
        <taxon>Pseudoclavibacter</taxon>
    </lineage>
</organism>
<accession>A0ABT2HZM2</accession>
<comment type="caution">
    <text evidence="3">The sequence shown here is derived from an EMBL/GenBank/DDBJ whole genome shotgun (WGS) entry which is preliminary data.</text>
</comment>
<feature type="transmembrane region" description="Helical" evidence="2">
    <location>
        <begin position="6"/>
        <end position="29"/>
    </location>
</feature>
<keyword evidence="2" id="KW-1133">Transmembrane helix</keyword>
<evidence type="ECO:0000256" key="1">
    <source>
        <dbReference type="SAM" id="MobiDB-lite"/>
    </source>
</evidence>
<protein>
    <recommendedName>
        <fullName evidence="5">DUF1049 domain-containing protein</fullName>
    </recommendedName>
</protein>
<keyword evidence="4" id="KW-1185">Reference proteome</keyword>
<sequence>MDFWMNALWSVTPTIVIGTFFGFIIRACIVGDRNERRMRQQVEAEERARLGLPPKEAAASNAAASTATTK</sequence>
<feature type="compositionally biased region" description="Basic and acidic residues" evidence="1">
    <location>
        <begin position="40"/>
        <end position="49"/>
    </location>
</feature>
<keyword evidence="2" id="KW-0472">Membrane</keyword>
<dbReference type="EMBL" id="JALXSQ010000062">
    <property type="protein sequence ID" value="MCT2043636.1"/>
    <property type="molecule type" value="Genomic_DNA"/>
</dbReference>
<proteinExistence type="predicted"/>
<evidence type="ECO:0008006" key="5">
    <source>
        <dbReference type="Google" id="ProtNLM"/>
    </source>
</evidence>
<name>A0ABT2HZM2_9MICO</name>
<dbReference type="RefSeq" id="WP_206394153.1">
    <property type="nucleotide sequence ID" value="NZ_JAFDPW010000001.1"/>
</dbReference>